<keyword evidence="5" id="KW-0963">Cytoplasm</keyword>
<evidence type="ECO:0000256" key="5">
    <source>
        <dbReference type="ARBA" id="ARBA00022490"/>
    </source>
</evidence>
<comment type="subcellular location">
    <subcellularLocation>
        <location evidence="2">Cytoplasm</location>
    </subcellularLocation>
</comment>
<dbReference type="CDD" id="cd01400">
    <property type="entry name" value="6PGL"/>
    <property type="match status" value="1"/>
</dbReference>
<evidence type="ECO:0000313" key="10">
    <source>
        <dbReference type="Proteomes" id="UP000183365"/>
    </source>
</evidence>
<dbReference type="PANTHER" id="PTHR11054:SF24">
    <property type="entry name" value="6-PHOSPHOGLUCONOLACTONASE 3-RELATED"/>
    <property type="match status" value="1"/>
</dbReference>
<evidence type="ECO:0000259" key="8">
    <source>
        <dbReference type="Pfam" id="PF01182"/>
    </source>
</evidence>
<dbReference type="GO" id="GO:0005975">
    <property type="term" value="P:carbohydrate metabolic process"/>
    <property type="evidence" value="ECO:0007669"/>
    <property type="project" value="InterPro"/>
</dbReference>
<comment type="pathway">
    <text evidence="3">Carbohydrate degradation; pentose phosphate pathway; D-ribulose 5-phosphate from D-glucose 6-phosphate (oxidative stage): step 2/3.</text>
</comment>
<dbReference type="InterPro" id="IPR006148">
    <property type="entry name" value="Glc/Gal-6P_isomerase"/>
</dbReference>
<comment type="catalytic activity">
    <reaction evidence="1">
        <text>6-phospho-D-glucono-1,5-lactone + H2O = 6-phospho-D-gluconate + H(+)</text>
        <dbReference type="Rhea" id="RHEA:12556"/>
        <dbReference type="ChEBI" id="CHEBI:15377"/>
        <dbReference type="ChEBI" id="CHEBI:15378"/>
        <dbReference type="ChEBI" id="CHEBI:57955"/>
        <dbReference type="ChEBI" id="CHEBI:58759"/>
        <dbReference type="EC" id="3.1.1.31"/>
    </reaction>
</comment>
<protein>
    <recommendedName>
        <fullName evidence="7">6-phosphogluconolactonase-like protein</fullName>
    </recommendedName>
</protein>
<evidence type="ECO:0000256" key="4">
    <source>
        <dbReference type="ARBA" id="ARBA00010662"/>
    </source>
</evidence>
<dbReference type="AlphaFoldDB" id="A0A1L0CHS7"/>
<accession>A0A1L0CHS7</accession>
<dbReference type="PANTHER" id="PTHR11054">
    <property type="entry name" value="6-PHOSPHOGLUCONOLACTONASE"/>
    <property type="match status" value="1"/>
</dbReference>
<name>A0A1L0CHS7_9ASCO</name>
<reference evidence="10" key="1">
    <citation type="submission" date="2016-11" db="EMBL/GenBank/DDBJ databases">
        <authorList>
            <person name="Guldener U."/>
        </authorList>
    </citation>
    <scope>NUCLEOTIDE SEQUENCE [LARGE SCALE GENOMIC DNA]</scope>
</reference>
<keyword evidence="6" id="KW-0378">Hydrolase</keyword>
<comment type="similarity">
    <text evidence="4 7">Belongs to the glucosamine/galactosamine-6-phosphate isomerase family. 6-phosphogluconolactonase subfamily.</text>
</comment>
<dbReference type="NCBIfam" id="TIGR01198">
    <property type="entry name" value="pgl"/>
    <property type="match status" value="1"/>
</dbReference>
<evidence type="ECO:0000256" key="2">
    <source>
        <dbReference type="ARBA" id="ARBA00004496"/>
    </source>
</evidence>
<dbReference type="OrthoDB" id="432544at2759"/>
<dbReference type="GO" id="GO:0005737">
    <property type="term" value="C:cytoplasm"/>
    <property type="evidence" value="ECO:0007669"/>
    <property type="project" value="UniProtKB-SubCell"/>
</dbReference>
<dbReference type="GO" id="GO:0017057">
    <property type="term" value="F:6-phosphogluconolactonase activity"/>
    <property type="evidence" value="ECO:0007669"/>
    <property type="project" value="UniProtKB-EC"/>
</dbReference>
<dbReference type="GO" id="GO:0006098">
    <property type="term" value="P:pentose-phosphate shunt"/>
    <property type="evidence" value="ECO:0007669"/>
    <property type="project" value="InterPro"/>
</dbReference>
<evidence type="ECO:0000256" key="1">
    <source>
        <dbReference type="ARBA" id="ARBA00000832"/>
    </source>
</evidence>
<dbReference type="Gene3D" id="3.40.50.1360">
    <property type="match status" value="1"/>
</dbReference>
<proteinExistence type="inferred from homology"/>
<dbReference type="Proteomes" id="UP000183365">
    <property type="component" value="Unassembled WGS sequence"/>
</dbReference>
<keyword evidence="10" id="KW-1185">Reference proteome</keyword>
<evidence type="ECO:0000313" key="9">
    <source>
        <dbReference type="EMBL" id="SGZ37849.1"/>
    </source>
</evidence>
<dbReference type="SUPFAM" id="SSF100950">
    <property type="entry name" value="NagB/RpiA/CoA transferase-like"/>
    <property type="match status" value="1"/>
</dbReference>
<feature type="domain" description="Glucosamine/galactosamine-6-phosphate isomerase" evidence="8">
    <location>
        <begin position="17"/>
        <end position="237"/>
    </location>
</feature>
<evidence type="ECO:0000256" key="3">
    <source>
        <dbReference type="ARBA" id="ARBA00004961"/>
    </source>
</evidence>
<dbReference type="InterPro" id="IPR037171">
    <property type="entry name" value="NagB/RpiA_transferase-like"/>
</dbReference>
<gene>
    <name evidence="9" type="ORF">HGUI_00049</name>
</gene>
<organism evidence="9 10">
    <name type="scientific">Hanseniaspora guilliermondii</name>
    <dbReference type="NCBI Taxonomy" id="56406"/>
    <lineage>
        <taxon>Eukaryota</taxon>
        <taxon>Fungi</taxon>
        <taxon>Dikarya</taxon>
        <taxon>Ascomycota</taxon>
        <taxon>Saccharomycotina</taxon>
        <taxon>Saccharomycetes</taxon>
        <taxon>Saccharomycodales</taxon>
        <taxon>Saccharomycodaceae</taxon>
        <taxon>Hanseniaspora</taxon>
    </lineage>
</organism>
<dbReference type="VEuPathDB" id="FungiDB:HGUI_00049"/>
<dbReference type="InterPro" id="IPR005900">
    <property type="entry name" value="6-phosphogluconolactonase_DevB"/>
</dbReference>
<dbReference type="EMBL" id="FQNF01000001">
    <property type="protein sequence ID" value="SGZ37849.1"/>
    <property type="molecule type" value="Genomic_DNA"/>
</dbReference>
<evidence type="ECO:0000256" key="6">
    <source>
        <dbReference type="ARBA" id="ARBA00022801"/>
    </source>
</evidence>
<dbReference type="InterPro" id="IPR039104">
    <property type="entry name" value="6PGL"/>
</dbReference>
<sequence>MSSTKEYKGIKINISADGKELATHLYNKIQPIVVEKQKSNTPFNIAISGGSLINVLATIFTEHHSELFLNNWNIYFCDERLVALDHADSNYGQFVSNVLSKLKESGINTLPKVYPISEDLSDYEKSAEQYASILPKNEHFDLILLGCGPDGHTCSLFPGNDHKYLLENKNDKAVLHCKDSPKPPSDRITFTLKTLQWSDRLWFVATGAGKKPIFEEIFGLNNSPVNNNLPCAIINNNFGSKVEWFVDTASTESTELAA</sequence>
<dbReference type="Pfam" id="PF01182">
    <property type="entry name" value="Glucosamine_iso"/>
    <property type="match status" value="1"/>
</dbReference>
<evidence type="ECO:0000256" key="7">
    <source>
        <dbReference type="RuleBase" id="RU365095"/>
    </source>
</evidence>